<name>A0A5C6RSK8_9FLAO</name>
<accession>A0A5C6RSK8</accession>
<organism evidence="1 2">
    <name type="scientific">Vicingus serpentipes</name>
    <dbReference type="NCBI Taxonomy" id="1926625"/>
    <lineage>
        <taxon>Bacteria</taxon>
        <taxon>Pseudomonadati</taxon>
        <taxon>Bacteroidota</taxon>
        <taxon>Flavobacteriia</taxon>
        <taxon>Flavobacteriales</taxon>
        <taxon>Vicingaceae</taxon>
        <taxon>Vicingus</taxon>
    </lineage>
</organism>
<gene>
    <name evidence="1" type="ORF">FRY74_07425</name>
</gene>
<evidence type="ECO:0000313" key="1">
    <source>
        <dbReference type="EMBL" id="TXB65243.1"/>
    </source>
</evidence>
<dbReference type="EMBL" id="VOOS01000003">
    <property type="protein sequence ID" value="TXB65243.1"/>
    <property type="molecule type" value="Genomic_DNA"/>
</dbReference>
<comment type="caution">
    <text evidence="1">The sequence shown here is derived from an EMBL/GenBank/DDBJ whole genome shotgun (WGS) entry which is preliminary data.</text>
</comment>
<sequence length="217" mass="25111">MFKLYTFLLIFIVFLYLKSFSQENIKYQIGDFAHGGIIFWLDETGEHGLVCTKSDISESTQWDTELKYIGEPMNSPERNTKSVAILDGIYAGKENTQSIIKFVGKSDIPFAALICDEYELLIDSILYDDWYLPSREELNIMYLNRTIINETALQKGGESLNKNRYWSSTDVDCGEDPYNKFDNVHQAYGHDFSLGSKKYQLPSKKYMLYSVRAIRSF</sequence>
<dbReference type="OrthoDB" id="9765957at2"/>
<evidence type="ECO:0000313" key="2">
    <source>
        <dbReference type="Proteomes" id="UP000321721"/>
    </source>
</evidence>
<reference evidence="1 2" key="1">
    <citation type="submission" date="2019-08" db="EMBL/GenBank/DDBJ databases">
        <title>Genome of Vicingus serpentipes NCIMB 15042.</title>
        <authorList>
            <person name="Bowman J.P."/>
        </authorList>
    </citation>
    <scope>NUCLEOTIDE SEQUENCE [LARGE SCALE GENOMIC DNA]</scope>
    <source>
        <strain evidence="1 2">NCIMB 15042</strain>
    </source>
</reference>
<protein>
    <submittedName>
        <fullName evidence="1">DUF1566 domain-containing protein</fullName>
    </submittedName>
</protein>
<proteinExistence type="predicted"/>
<dbReference type="Proteomes" id="UP000321721">
    <property type="component" value="Unassembled WGS sequence"/>
</dbReference>
<dbReference type="RefSeq" id="WP_147100105.1">
    <property type="nucleotide sequence ID" value="NZ_VOOS01000003.1"/>
</dbReference>
<keyword evidence="2" id="KW-1185">Reference proteome</keyword>
<dbReference type="AlphaFoldDB" id="A0A5C6RSK8"/>